<proteinExistence type="predicted"/>
<sequence>MVVSMFRFDGEPKGRKYKKESRFGILYDKTVHELWNGNELFREETPKELEPARSRCLENKSVVNRSDLFACRECIFDINDVFLQGPCKSQAKERPTTTMMTTLTTTAMTMYPSLARLKRIEHAKRG</sequence>
<dbReference type="Proteomes" id="UP000617340">
    <property type="component" value="Unassembled WGS sequence"/>
</dbReference>
<evidence type="ECO:0000313" key="2">
    <source>
        <dbReference type="Proteomes" id="UP000617340"/>
    </source>
</evidence>
<dbReference type="AlphaFoldDB" id="A0A834KC41"/>
<keyword evidence="2" id="KW-1185">Reference proteome</keyword>
<dbReference type="EMBL" id="JACSDZ010000005">
    <property type="protein sequence ID" value="KAF7404031.1"/>
    <property type="molecule type" value="Genomic_DNA"/>
</dbReference>
<reference evidence="1" key="1">
    <citation type="journal article" date="2020" name="G3 (Bethesda)">
        <title>High-Quality Assemblies for Three Invasive Social Wasps from the &lt;i&gt;Vespula&lt;/i&gt; Genus.</title>
        <authorList>
            <person name="Harrop T.W.R."/>
            <person name="Guhlin J."/>
            <person name="McLaughlin G.M."/>
            <person name="Permina E."/>
            <person name="Stockwell P."/>
            <person name="Gilligan J."/>
            <person name="Le Lec M.F."/>
            <person name="Gruber M.A.M."/>
            <person name="Quinn O."/>
            <person name="Lovegrove M."/>
            <person name="Duncan E.J."/>
            <person name="Remnant E.J."/>
            <person name="Van Eeckhoven J."/>
            <person name="Graham B."/>
            <person name="Knapp R.A."/>
            <person name="Langford K.W."/>
            <person name="Kronenberg Z."/>
            <person name="Press M.O."/>
            <person name="Eacker S.M."/>
            <person name="Wilson-Rankin E.E."/>
            <person name="Purcell J."/>
            <person name="Lester P.J."/>
            <person name="Dearden P.K."/>
        </authorList>
    </citation>
    <scope>NUCLEOTIDE SEQUENCE</scope>
    <source>
        <strain evidence="1">Linc-1</strain>
    </source>
</reference>
<organism evidence="1 2">
    <name type="scientific">Vespula germanica</name>
    <name type="common">German yellow jacket</name>
    <name type="synonym">Paravespula germanica</name>
    <dbReference type="NCBI Taxonomy" id="30212"/>
    <lineage>
        <taxon>Eukaryota</taxon>
        <taxon>Metazoa</taxon>
        <taxon>Ecdysozoa</taxon>
        <taxon>Arthropoda</taxon>
        <taxon>Hexapoda</taxon>
        <taxon>Insecta</taxon>
        <taxon>Pterygota</taxon>
        <taxon>Neoptera</taxon>
        <taxon>Endopterygota</taxon>
        <taxon>Hymenoptera</taxon>
        <taxon>Apocrita</taxon>
        <taxon>Aculeata</taxon>
        <taxon>Vespoidea</taxon>
        <taxon>Vespidae</taxon>
        <taxon>Vespinae</taxon>
        <taxon>Vespula</taxon>
    </lineage>
</organism>
<gene>
    <name evidence="1" type="ORF">HZH68_006825</name>
</gene>
<comment type="caution">
    <text evidence="1">The sequence shown here is derived from an EMBL/GenBank/DDBJ whole genome shotgun (WGS) entry which is preliminary data.</text>
</comment>
<accession>A0A834KC41</accession>
<evidence type="ECO:0000313" key="1">
    <source>
        <dbReference type="EMBL" id="KAF7404031.1"/>
    </source>
</evidence>
<name>A0A834KC41_VESGE</name>
<protein>
    <submittedName>
        <fullName evidence="1">Uncharacterized protein</fullName>
    </submittedName>
</protein>